<evidence type="ECO:0000313" key="3">
    <source>
        <dbReference type="Proteomes" id="UP000199199"/>
    </source>
</evidence>
<dbReference type="EMBL" id="FOZS01000001">
    <property type="protein sequence ID" value="SFS55274.1"/>
    <property type="molecule type" value="Genomic_DNA"/>
</dbReference>
<dbReference type="AlphaFoldDB" id="A0A1I6QS88"/>
<name>A0A1I6QS88_9EURY</name>
<evidence type="ECO:0000256" key="1">
    <source>
        <dbReference type="SAM" id="MobiDB-lite"/>
    </source>
</evidence>
<dbReference type="Proteomes" id="UP000199199">
    <property type="component" value="Unassembled WGS sequence"/>
</dbReference>
<proteinExistence type="predicted"/>
<keyword evidence="3" id="KW-1185">Reference proteome</keyword>
<organism evidence="2 3">
    <name type="scientific">Halostagnicola kamekurae</name>
    <dbReference type="NCBI Taxonomy" id="619731"/>
    <lineage>
        <taxon>Archaea</taxon>
        <taxon>Methanobacteriati</taxon>
        <taxon>Methanobacteriota</taxon>
        <taxon>Stenosarchaea group</taxon>
        <taxon>Halobacteria</taxon>
        <taxon>Halobacteriales</taxon>
        <taxon>Natrialbaceae</taxon>
        <taxon>Halostagnicola</taxon>
    </lineage>
</organism>
<reference evidence="3" key="1">
    <citation type="submission" date="2016-10" db="EMBL/GenBank/DDBJ databases">
        <authorList>
            <person name="Varghese N."/>
            <person name="Submissions S."/>
        </authorList>
    </citation>
    <scope>NUCLEOTIDE SEQUENCE [LARGE SCALE GENOMIC DNA]</scope>
    <source>
        <strain evidence="3">DSM 22427</strain>
    </source>
</reference>
<evidence type="ECO:0000313" key="2">
    <source>
        <dbReference type="EMBL" id="SFS55274.1"/>
    </source>
</evidence>
<protein>
    <submittedName>
        <fullName evidence="2">Uncharacterized protein</fullName>
    </submittedName>
</protein>
<dbReference type="RefSeq" id="WP_092903117.1">
    <property type="nucleotide sequence ID" value="NZ_FOZS01000001.1"/>
</dbReference>
<dbReference type="OrthoDB" id="167086at2157"/>
<feature type="compositionally biased region" description="Acidic residues" evidence="1">
    <location>
        <begin position="55"/>
        <end position="68"/>
    </location>
</feature>
<accession>A0A1I6QS88</accession>
<sequence length="76" mass="8722">MNEDMLEDQARLVALLREEGWDVTDVELSAYDSPWEDSNDPEATITLTARKPYEDDAERDEEESDGTGDDNPFRIK</sequence>
<feature type="region of interest" description="Disordered" evidence="1">
    <location>
        <begin position="31"/>
        <end position="76"/>
    </location>
</feature>
<gene>
    <name evidence="2" type="ORF">SAMN04488556_1502</name>
</gene>